<proteinExistence type="predicted"/>
<accession>A0A2U8RM24</accession>
<reference evidence="4 6" key="2">
    <citation type="submission" date="2016-09" db="EMBL/GenBank/DDBJ databases">
        <authorList>
            <consortium name="Pathogen Informatics"/>
        </authorList>
    </citation>
    <scope>NUCLEOTIDE SEQUENCE [LARGE SCALE GENOMIC DNA]</scope>
    <source>
        <strain evidence="4 6">82B</strain>
    </source>
</reference>
<reference evidence="2" key="3">
    <citation type="submission" date="2018-03" db="EMBL/GenBank/DDBJ databases">
        <title>A novel mecC allotype, mecC3, in a new Staphylococcus species, Staphylococcus caeli.</title>
        <authorList>
            <person name="MacFadyen A.C."/>
            <person name="Harrison E.M."/>
            <person name="Morgan F.J.E."/>
            <person name="Parkhill J."/>
            <person name="Holmes M.A."/>
            <person name="Paterson G.K."/>
        </authorList>
    </citation>
    <scope>NUCLEOTIDE SEQUENCE</scope>
    <source>
        <strain evidence="2">82B</strain>
    </source>
</reference>
<evidence type="ECO:0000313" key="5">
    <source>
        <dbReference type="Proteomes" id="UP000095412"/>
    </source>
</evidence>
<evidence type="ECO:0000313" key="2">
    <source>
        <dbReference type="EMBL" id="AWM30206.1"/>
    </source>
</evidence>
<dbReference type="Proteomes" id="UP000095768">
    <property type="component" value="Unassembled WGS sequence"/>
</dbReference>
<reference evidence="3 5" key="1">
    <citation type="submission" date="2016-09" db="EMBL/GenBank/DDBJ databases">
        <authorList>
            <consortium name="Pathogen Informatics"/>
            <person name="Sun Q."/>
            <person name="Inoue M."/>
        </authorList>
    </citation>
    <scope>NUCLEOTIDE SEQUENCE [LARGE SCALE GENOMIC DNA]</scope>
    <source>
        <strain evidence="3 5">82C</strain>
    </source>
</reference>
<feature type="compositionally biased region" description="Basic and acidic residues" evidence="1">
    <location>
        <begin position="1"/>
        <end position="14"/>
    </location>
</feature>
<dbReference type="EMBL" id="FMPG01000008">
    <property type="protein sequence ID" value="SCT14305.1"/>
    <property type="molecule type" value="Genomic_DNA"/>
</dbReference>
<dbReference type="EMBL" id="MH155596">
    <property type="protein sequence ID" value="AWM30206.1"/>
    <property type="molecule type" value="Genomic_DNA"/>
</dbReference>
<evidence type="ECO:0000313" key="3">
    <source>
        <dbReference type="EMBL" id="SCT08792.1"/>
    </source>
</evidence>
<dbReference type="Proteomes" id="UP000095412">
    <property type="component" value="Unassembled WGS sequence"/>
</dbReference>
<accession>A0A1D4NUF4</accession>
<feature type="region of interest" description="Disordered" evidence="1">
    <location>
        <begin position="1"/>
        <end position="38"/>
    </location>
</feature>
<sequence>MSVLETKLKNEMSKSTKLSSKMSKLTGDIRSLNEKLTD</sequence>
<evidence type="ECO:0000313" key="6">
    <source>
        <dbReference type="Proteomes" id="UP000095768"/>
    </source>
</evidence>
<dbReference type="EMBL" id="FMPI01000012">
    <property type="protein sequence ID" value="SCT08792.1"/>
    <property type="molecule type" value="Genomic_DNA"/>
</dbReference>
<evidence type="ECO:0000256" key="1">
    <source>
        <dbReference type="SAM" id="MobiDB-lite"/>
    </source>
</evidence>
<name>A0A1D4NUF4_9STAP</name>
<dbReference type="AlphaFoldDB" id="A0A1D4NUF4"/>
<protein>
    <submittedName>
        <fullName evidence="4">Uncharacterized protein</fullName>
    </submittedName>
</protein>
<evidence type="ECO:0000313" key="4">
    <source>
        <dbReference type="EMBL" id="SCT14305.1"/>
    </source>
</evidence>
<feature type="compositionally biased region" description="Low complexity" evidence="1">
    <location>
        <begin position="15"/>
        <end position="26"/>
    </location>
</feature>
<keyword evidence="5" id="KW-1185">Reference proteome</keyword>
<gene>
    <name evidence="4" type="ORF">SAMEA2297795_01875</name>
    <name evidence="3" type="ORF">SAMEA2297796_01716</name>
    <name evidence="2" type="ORF">SCC82B_00066</name>
</gene>
<organism evidence="4 6">
    <name type="scientific">Staphylococcus caeli</name>
    <dbReference type="NCBI Taxonomy" id="2201815"/>
    <lineage>
        <taxon>Bacteria</taxon>
        <taxon>Bacillati</taxon>
        <taxon>Bacillota</taxon>
        <taxon>Bacilli</taxon>
        <taxon>Bacillales</taxon>
        <taxon>Staphylococcaceae</taxon>
        <taxon>Staphylococcus</taxon>
    </lineage>
</organism>